<accession>A0A645DL23</accession>
<gene>
    <name evidence="1" type="ORF">SDC9_137066</name>
</gene>
<dbReference type="EMBL" id="VSSQ01037303">
    <property type="protein sequence ID" value="MPM89951.1"/>
    <property type="molecule type" value="Genomic_DNA"/>
</dbReference>
<comment type="caution">
    <text evidence="1">The sequence shown here is derived from an EMBL/GenBank/DDBJ whole genome shotgun (WGS) entry which is preliminary data.</text>
</comment>
<evidence type="ECO:0000313" key="1">
    <source>
        <dbReference type="EMBL" id="MPM89951.1"/>
    </source>
</evidence>
<reference evidence="1" key="1">
    <citation type="submission" date="2019-08" db="EMBL/GenBank/DDBJ databases">
        <authorList>
            <person name="Kucharzyk K."/>
            <person name="Murdoch R.W."/>
            <person name="Higgins S."/>
            <person name="Loffler F."/>
        </authorList>
    </citation>
    <scope>NUCLEOTIDE SEQUENCE</scope>
</reference>
<dbReference type="AlphaFoldDB" id="A0A645DL23"/>
<name>A0A645DL23_9ZZZZ</name>
<proteinExistence type="predicted"/>
<sequence length="113" mass="13232">MADGLQFLLIIEFKRFQPLFVVEFKTFKPRLTLRVRGSLLIQNHTPHMGNRGLHAVAKLPPEIGQGMIDIVFHIVLHGVLPAQEQHEKRHHHGEHQNGYDQKYLFRLHRNSFL</sequence>
<organism evidence="1">
    <name type="scientific">bioreactor metagenome</name>
    <dbReference type="NCBI Taxonomy" id="1076179"/>
    <lineage>
        <taxon>unclassified sequences</taxon>
        <taxon>metagenomes</taxon>
        <taxon>ecological metagenomes</taxon>
    </lineage>
</organism>
<protein>
    <submittedName>
        <fullName evidence="1">Uncharacterized protein</fullName>
    </submittedName>
</protein>